<dbReference type="AlphaFoldDB" id="A0A1B6H2G7"/>
<name>A0A1B6H2G7_9HEMI</name>
<protein>
    <submittedName>
        <fullName evidence="2">Uncharacterized protein</fullName>
    </submittedName>
</protein>
<reference evidence="2" key="1">
    <citation type="submission" date="2015-11" db="EMBL/GenBank/DDBJ databases">
        <title>De novo transcriptome assembly of four potential Pierce s Disease insect vectors from Arizona vineyards.</title>
        <authorList>
            <person name="Tassone E.E."/>
        </authorList>
    </citation>
    <scope>NUCLEOTIDE SEQUENCE</scope>
</reference>
<sequence length="135" mass="15684">MQEPHFSRQSTRKDMVQCCQGRGRPVLSVLGQAARGVNYLWEAGDSVILIAPHLLNGSVCIDVNNKLFACWQIENYKSEKYLPIQKYMLHVKCVDIIICAFFRRKKYFYIFFEGETYAKLILSAYTGDKELFLLM</sequence>
<gene>
    <name evidence="2" type="ORF">g.31347</name>
    <name evidence="1" type="ORF">g.31348</name>
</gene>
<evidence type="ECO:0000313" key="2">
    <source>
        <dbReference type="EMBL" id="JAS68879.1"/>
    </source>
</evidence>
<evidence type="ECO:0000313" key="1">
    <source>
        <dbReference type="EMBL" id="JAS62788.1"/>
    </source>
</evidence>
<organism evidence="2">
    <name type="scientific">Cuerna arida</name>
    <dbReference type="NCBI Taxonomy" id="1464854"/>
    <lineage>
        <taxon>Eukaryota</taxon>
        <taxon>Metazoa</taxon>
        <taxon>Ecdysozoa</taxon>
        <taxon>Arthropoda</taxon>
        <taxon>Hexapoda</taxon>
        <taxon>Insecta</taxon>
        <taxon>Pterygota</taxon>
        <taxon>Neoptera</taxon>
        <taxon>Paraneoptera</taxon>
        <taxon>Hemiptera</taxon>
        <taxon>Auchenorrhyncha</taxon>
        <taxon>Membracoidea</taxon>
        <taxon>Cicadellidae</taxon>
        <taxon>Cicadellinae</taxon>
        <taxon>Proconiini</taxon>
        <taxon>Cuerna</taxon>
    </lineage>
</organism>
<proteinExistence type="predicted"/>
<dbReference type="EMBL" id="GECZ01000890">
    <property type="protein sequence ID" value="JAS68879.1"/>
    <property type="molecule type" value="Transcribed_RNA"/>
</dbReference>
<accession>A0A1B6H2G7</accession>
<dbReference type="EMBL" id="GECZ01006981">
    <property type="protein sequence ID" value="JAS62788.1"/>
    <property type="molecule type" value="Transcribed_RNA"/>
</dbReference>